<organism evidence="6 7">
    <name type="scientific">Fusarium albosuccineum</name>
    <dbReference type="NCBI Taxonomy" id="1237068"/>
    <lineage>
        <taxon>Eukaryota</taxon>
        <taxon>Fungi</taxon>
        <taxon>Dikarya</taxon>
        <taxon>Ascomycota</taxon>
        <taxon>Pezizomycotina</taxon>
        <taxon>Sordariomycetes</taxon>
        <taxon>Hypocreomycetidae</taxon>
        <taxon>Hypocreales</taxon>
        <taxon>Nectriaceae</taxon>
        <taxon>Fusarium</taxon>
        <taxon>Fusarium decemcellulare species complex</taxon>
    </lineage>
</organism>
<evidence type="ECO:0000256" key="3">
    <source>
        <dbReference type="ARBA" id="ARBA00023002"/>
    </source>
</evidence>
<dbReference type="GO" id="GO:0016491">
    <property type="term" value="F:oxidoreductase activity"/>
    <property type="evidence" value="ECO:0007669"/>
    <property type="project" value="UniProtKB-KW"/>
</dbReference>
<dbReference type="InterPro" id="IPR011032">
    <property type="entry name" value="GroES-like_sf"/>
</dbReference>
<gene>
    <name evidence="6" type="ORF">FALBO_8464</name>
</gene>
<dbReference type="SUPFAM" id="SSF51735">
    <property type="entry name" value="NAD(P)-binding Rossmann-fold domains"/>
    <property type="match status" value="1"/>
</dbReference>
<keyword evidence="2 4" id="KW-0862">Zinc</keyword>
<evidence type="ECO:0000313" key="7">
    <source>
        <dbReference type="Proteomes" id="UP000554235"/>
    </source>
</evidence>
<evidence type="ECO:0000256" key="1">
    <source>
        <dbReference type="ARBA" id="ARBA00022723"/>
    </source>
</evidence>
<dbReference type="PANTHER" id="PTHR43401">
    <property type="entry name" value="L-THREONINE 3-DEHYDROGENASE"/>
    <property type="match status" value="1"/>
</dbReference>
<keyword evidence="7" id="KW-1185">Reference proteome</keyword>
<comment type="similarity">
    <text evidence="4">Belongs to the zinc-containing alcohol dehydrogenase family.</text>
</comment>
<evidence type="ECO:0000259" key="5">
    <source>
        <dbReference type="SMART" id="SM00829"/>
    </source>
</evidence>
<dbReference type="PROSITE" id="PS00059">
    <property type="entry name" value="ADH_ZINC"/>
    <property type="match status" value="1"/>
</dbReference>
<comment type="cofactor">
    <cofactor evidence="4">
        <name>Zn(2+)</name>
        <dbReference type="ChEBI" id="CHEBI:29105"/>
    </cofactor>
</comment>
<evidence type="ECO:0000313" key="6">
    <source>
        <dbReference type="EMBL" id="KAF4464694.1"/>
    </source>
</evidence>
<dbReference type="InterPro" id="IPR020843">
    <property type="entry name" value="ER"/>
</dbReference>
<dbReference type="Gene3D" id="3.90.180.10">
    <property type="entry name" value="Medium-chain alcohol dehydrogenases, catalytic domain"/>
    <property type="match status" value="1"/>
</dbReference>
<evidence type="ECO:0000256" key="2">
    <source>
        <dbReference type="ARBA" id="ARBA00022833"/>
    </source>
</evidence>
<dbReference type="SMART" id="SM00829">
    <property type="entry name" value="PKS_ER"/>
    <property type="match status" value="1"/>
</dbReference>
<dbReference type="Proteomes" id="UP000554235">
    <property type="component" value="Unassembled WGS sequence"/>
</dbReference>
<dbReference type="InterPro" id="IPR013154">
    <property type="entry name" value="ADH-like_N"/>
</dbReference>
<dbReference type="InterPro" id="IPR036291">
    <property type="entry name" value="NAD(P)-bd_dom_sf"/>
</dbReference>
<dbReference type="AlphaFoldDB" id="A0A8H4LBU6"/>
<dbReference type="SUPFAM" id="SSF50129">
    <property type="entry name" value="GroES-like"/>
    <property type="match status" value="1"/>
</dbReference>
<dbReference type="InterPro" id="IPR050129">
    <property type="entry name" value="Zn_alcohol_dh"/>
</dbReference>
<dbReference type="InterPro" id="IPR002328">
    <property type="entry name" value="ADH_Zn_CS"/>
</dbReference>
<dbReference type="GO" id="GO:0008270">
    <property type="term" value="F:zinc ion binding"/>
    <property type="evidence" value="ECO:0007669"/>
    <property type="project" value="InterPro"/>
</dbReference>
<dbReference type="PANTHER" id="PTHR43401:SF4">
    <property type="entry name" value="D-ARABINOSE 1-DEHYDROGENASE (NADP(+))"/>
    <property type="match status" value="1"/>
</dbReference>
<proteinExistence type="inferred from homology"/>
<evidence type="ECO:0000256" key="4">
    <source>
        <dbReference type="RuleBase" id="RU361277"/>
    </source>
</evidence>
<protein>
    <submittedName>
        <fullName evidence="6">Alcohol dehydrogenase</fullName>
    </submittedName>
</protein>
<dbReference type="Pfam" id="PF00107">
    <property type="entry name" value="ADH_zinc_N"/>
    <property type="match status" value="1"/>
</dbReference>
<comment type="caution">
    <text evidence="6">The sequence shown here is derived from an EMBL/GenBank/DDBJ whole genome shotgun (WGS) entry which is preliminary data.</text>
</comment>
<keyword evidence="1 4" id="KW-0479">Metal-binding</keyword>
<reference evidence="6 7" key="1">
    <citation type="submission" date="2020-01" db="EMBL/GenBank/DDBJ databases">
        <title>Identification and distribution of gene clusters putatively required for synthesis of sphingolipid metabolism inhibitors in phylogenetically diverse species of the filamentous fungus Fusarium.</title>
        <authorList>
            <person name="Kim H.-S."/>
            <person name="Busman M."/>
            <person name="Brown D.W."/>
            <person name="Divon H."/>
            <person name="Uhlig S."/>
            <person name="Proctor R.H."/>
        </authorList>
    </citation>
    <scope>NUCLEOTIDE SEQUENCE [LARGE SCALE GENOMIC DNA]</scope>
    <source>
        <strain evidence="6 7">NRRL 20459</strain>
    </source>
</reference>
<dbReference type="Pfam" id="PF08240">
    <property type="entry name" value="ADH_N"/>
    <property type="match status" value="1"/>
</dbReference>
<dbReference type="CDD" id="cd08254">
    <property type="entry name" value="hydroxyacyl_CoA_DH"/>
    <property type="match status" value="1"/>
</dbReference>
<dbReference type="EMBL" id="JAADYS010001153">
    <property type="protein sequence ID" value="KAF4464694.1"/>
    <property type="molecule type" value="Genomic_DNA"/>
</dbReference>
<keyword evidence="3" id="KW-0560">Oxidoreductase</keyword>
<name>A0A8H4LBU6_9HYPO</name>
<sequence length="336" mass="36033">MRAYRFTDPSKGLEYTEVPIPVTQNNQVLVEVRAVGLCHTDCNIISGDDNTFFWKRPITLGHEIAGVVVEIGSDVTKFKVGDRVLSIIGTQHPITFADVTSTASIGYDGGFAEYAALFESKALHIPEGVTFPQAAVATDAVATAYHAVVVEGQITAASKFAIIWLGGLGLSAAQIASLYGAKVYGIERNKRKYGVAAQAGVHASAKSFDGFPGIRFDVVVDFVGTGYTTTAAAKAVKPGGKVVLVGLGGKRTMVDTHEFVAAGVTLKGSAGSTADEVEKSLQMIANKQINLFFEEVPFGEIKEQLERLAEGNVGWLVHRHAYDSVHWDHLNLRHLQ</sequence>
<accession>A0A8H4LBU6</accession>
<dbReference type="OrthoDB" id="256333at2759"/>
<feature type="domain" description="Enoyl reductase (ER)" evidence="5">
    <location>
        <begin position="8"/>
        <end position="318"/>
    </location>
</feature>
<dbReference type="InterPro" id="IPR013149">
    <property type="entry name" value="ADH-like_C"/>
</dbReference>